<protein>
    <recommendedName>
        <fullName evidence="9">Glycosyltransferase RgtA/B/C/D-like domain-containing protein</fullName>
    </recommendedName>
</protein>
<evidence type="ECO:0000313" key="11">
    <source>
        <dbReference type="Proteomes" id="UP000177941"/>
    </source>
</evidence>
<dbReference type="InterPro" id="IPR038731">
    <property type="entry name" value="RgtA/B/C-like"/>
</dbReference>
<evidence type="ECO:0000256" key="5">
    <source>
        <dbReference type="ARBA" id="ARBA00022692"/>
    </source>
</evidence>
<dbReference type="GO" id="GO:0009103">
    <property type="term" value="P:lipopolysaccharide biosynthetic process"/>
    <property type="evidence" value="ECO:0007669"/>
    <property type="project" value="UniProtKB-ARBA"/>
</dbReference>
<dbReference type="Pfam" id="PF13231">
    <property type="entry name" value="PMT_2"/>
    <property type="match status" value="1"/>
</dbReference>
<feature type="transmembrane region" description="Helical" evidence="8">
    <location>
        <begin position="77"/>
        <end position="100"/>
    </location>
</feature>
<keyword evidence="3" id="KW-0328">Glycosyltransferase</keyword>
<keyword evidence="6 8" id="KW-1133">Transmembrane helix</keyword>
<feature type="transmembrane region" description="Helical" evidence="8">
    <location>
        <begin position="327"/>
        <end position="344"/>
    </location>
</feature>
<comment type="caution">
    <text evidence="10">The sequence shown here is derived from an EMBL/GenBank/DDBJ whole genome shotgun (WGS) entry which is preliminary data.</text>
</comment>
<keyword evidence="7 8" id="KW-0472">Membrane</keyword>
<evidence type="ECO:0000256" key="8">
    <source>
        <dbReference type="SAM" id="Phobius"/>
    </source>
</evidence>
<reference evidence="10 11" key="1">
    <citation type="journal article" date="2016" name="Nat. Commun.">
        <title>Thousands of microbial genomes shed light on interconnected biogeochemical processes in an aquifer system.</title>
        <authorList>
            <person name="Anantharaman K."/>
            <person name="Brown C.T."/>
            <person name="Hug L.A."/>
            <person name="Sharon I."/>
            <person name="Castelle C.J."/>
            <person name="Probst A.J."/>
            <person name="Thomas B.C."/>
            <person name="Singh A."/>
            <person name="Wilkins M.J."/>
            <person name="Karaoz U."/>
            <person name="Brodie E.L."/>
            <person name="Williams K.H."/>
            <person name="Hubbard S.S."/>
            <person name="Banfield J.F."/>
        </authorList>
    </citation>
    <scope>NUCLEOTIDE SEQUENCE [LARGE SCALE GENOMIC DNA]</scope>
</reference>
<dbReference type="GO" id="GO:0016763">
    <property type="term" value="F:pentosyltransferase activity"/>
    <property type="evidence" value="ECO:0007669"/>
    <property type="project" value="TreeGrafter"/>
</dbReference>
<dbReference type="EMBL" id="MHHS01000032">
    <property type="protein sequence ID" value="OGY36560.1"/>
    <property type="molecule type" value="Genomic_DNA"/>
</dbReference>
<organism evidence="10 11">
    <name type="scientific">Candidatus Andersenbacteria bacterium RIFCSPHIGHO2_12_FULL_45_11b</name>
    <dbReference type="NCBI Taxonomy" id="1797282"/>
    <lineage>
        <taxon>Bacteria</taxon>
        <taxon>Candidatus Anderseniibacteriota</taxon>
    </lineage>
</organism>
<evidence type="ECO:0000256" key="6">
    <source>
        <dbReference type="ARBA" id="ARBA00022989"/>
    </source>
</evidence>
<keyword evidence="2" id="KW-1003">Cell membrane</keyword>
<feature type="transmembrane region" description="Helical" evidence="8">
    <location>
        <begin position="267"/>
        <end position="289"/>
    </location>
</feature>
<evidence type="ECO:0000256" key="7">
    <source>
        <dbReference type="ARBA" id="ARBA00023136"/>
    </source>
</evidence>
<feature type="transmembrane region" description="Helical" evidence="8">
    <location>
        <begin position="153"/>
        <end position="170"/>
    </location>
</feature>
<evidence type="ECO:0000259" key="9">
    <source>
        <dbReference type="Pfam" id="PF13231"/>
    </source>
</evidence>
<comment type="subcellular location">
    <subcellularLocation>
        <location evidence="1">Cell membrane</location>
        <topology evidence="1">Multi-pass membrane protein</topology>
    </subcellularLocation>
</comment>
<dbReference type="PANTHER" id="PTHR33908:SF11">
    <property type="entry name" value="MEMBRANE PROTEIN"/>
    <property type="match status" value="1"/>
</dbReference>
<feature type="transmembrane region" description="Helical" evidence="8">
    <location>
        <begin position="176"/>
        <end position="193"/>
    </location>
</feature>
<evidence type="ECO:0000256" key="3">
    <source>
        <dbReference type="ARBA" id="ARBA00022676"/>
    </source>
</evidence>
<evidence type="ECO:0000313" key="10">
    <source>
        <dbReference type="EMBL" id="OGY36560.1"/>
    </source>
</evidence>
<proteinExistence type="predicted"/>
<accession>A0A1G1XAF1</accession>
<feature type="transmembrane region" description="Helical" evidence="8">
    <location>
        <begin position="107"/>
        <end position="124"/>
    </location>
</feature>
<dbReference type="AlphaFoldDB" id="A0A1G1XAF1"/>
<dbReference type="GO" id="GO:0005886">
    <property type="term" value="C:plasma membrane"/>
    <property type="evidence" value="ECO:0007669"/>
    <property type="project" value="UniProtKB-SubCell"/>
</dbReference>
<gene>
    <name evidence="10" type="ORF">A3E36_03135</name>
</gene>
<dbReference type="PANTHER" id="PTHR33908">
    <property type="entry name" value="MANNOSYLTRANSFERASE YKCB-RELATED"/>
    <property type="match status" value="1"/>
</dbReference>
<feature type="transmembrane region" description="Helical" evidence="8">
    <location>
        <begin position="296"/>
        <end position="315"/>
    </location>
</feature>
<dbReference type="Proteomes" id="UP000177941">
    <property type="component" value="Unassembled WGS sequence"/>
</dbReference>
<keyword evidence="5 8" id="KW-0812">Transmembrane</keyword>
<name>A0A1G1XAF1_9BACT</name>
<feature type="transmembrane region" description="Helical" evidence="8">
    <location>
        <begin position="205"/>
        <end position="223"/>
    </location>
</feature>
<evidence type="ECO:0000256" key="4">
    <source>
        <dbReference type="ARBA" id="ARBA00022679"/>
    </source>
</evidence>
<feature type="transmembrane region" description="Helical" evidence="8">
    <location>
        <begin position="351"/>
        <end position="371"/>
    </location>
</feature>
<feature type="transmembrane region" description="Helical" evidence="8">
    <location>
        <begin position="130"/>
        <end position="146"/>
    </location>
</feature>
<evidence type="ECO:0000256" key="1">
    <source>
        <dbReference type="ARBA" id="ARBA00004651"/>
    </source>
</evidence>
<dbReference type="InterPro" id="IPR050297">
    <property type="entry name" value="LipidA_mod_glycosyltrf_83"/>
</dbReference>
<evidence type="ECO:0000256" key="2">
    <source>
        <dbReference type="ARBA" id="ARBA00022475"/>
    </source>
</evidence>
<feature type="domain" description="Glycosyltransferase RgtA/B/C/D-like" evidence="9">
    <location>
        <begin position="57"/>
        <end position="224"/>
    </location>
</feature>
<sequence length="505" mass="57109">MSRLQASLFLIAIVGSAILLRSYNITARSLWFDEAFSWRLIHFPLQEMIMRDAQDVHPPLYYVLLQGYSHIFGSSLLAIRLFSVACSGIAIAGAYVFSAYAFRSRKVGFLAATLLAVSGWNISYAWESRMYPLGMVFALFSSYALLKAVREKKIAWFALYTVLATCLAYTHYYGFFTIFAQILFAAGSIVRYTRGNIKEMLKNRITWYSIGAMIAALIAYSPWLPTFFQQNKQVQTAYWVPPIASTSIPDTFYQFFVPTKEIPPHHWPIIVLSLLPIMGTITMWVWLVLRKNRQADGAILTALLGFVPFAIGVVISLSGRSLYNDRFFAFAGIFVFCALAYALLSIPNKILRRVVVLLAIIGLVASFIRYWNELDIAHKPGSRGATEYVFQQRTNEDQVMVSSPYVYFAILNYATDEFFAPDVPRLFSQTGELSHFSGGPIMLQSDIVGSSDIAKFSGTVWVIDTTGYAEIPFQAPDNWIEVDKKIFPEVFVYQGDIIVRQFKVK</sequence>
<keyword evidence="4" id="KW-0808">Transferase</keyword>